<accession>A0ACA9SIP8</accession>
<protein>
    <submittedName>
        <fullName evidence="1">36393_t:CDS:1</fullName>
    </submittedName>
</protein>
<feature type="non-terminal residue" evidence="1">
    <location>
        <position position="1"/>
    </location>
</feature>
<sequence length="79" mass="9091">SESDDEETIIDYFASDIENGNEKEFEHINNLDNSFDLDQDQFKNFLKSLYLAKKLMGLGLHINNYATCSACNKLYESSK</sequence>
<evidence type="ECO:0000313" key="2">
    <source>
        <dbReference type="Proteomes" id="UP000789920"/>
    </source>
</evidence>
<evidence type="ECO:0000313" key="1">
    <source>
        <dbReference type="EMBL" id="CAG8837884.1"/>
    </source>
</evidence>
<reference evidence="1" key="1">
    <citation type="submission" date="2021-06" db="EMBL/GenBank/DDBJ databases">
        <authorList>
            <person name="Kallberg Y."/>
            <person name="Tangrot J."/>
            <person name="Rosling A."/>
        </authorList>
    </citation>
    <scope>NUCLEOTIDE SEQUENCE</scope>
    <source>
        <strain evidence="1">MA461A</strain>
    </source>
</reference>
<name>A0ACA9SIP8_9GLOM</name>
<proteinExistence type="predicted"/>
<feature type="non-terminal residue" evidence="1">
    <location>
        <position position="79"/>
    </location>
</feature>
<dbReference type="Proteomes" id="UP000789920">
    <property type="component" value="Unassembled WGS sequence"/>
</dbReference>
<dbReference type="EMBL" id="CAJVQC010118910">
    <property type="protein sequence ID" value="CAG8837884.1"/>
    <property type="molecule type" value="Genomic_DNA"/>
</dbReference>
<gene>
    <name evidence="1" type="ORF">RPERSI_LOCUS30465</name>
</gene>
<organism evidence="1 2">
    <name type="scientific">Racocetra persica</name>
    <dbReference type="NCBI Taxonomy" id="160502"/>
    <lineage>
        <taxon>Eukaryota</taxon>
        <taxon>Fungi</taxon>
        <taxon>Fungi incertae sedis</taxon>
        <taxon>Mucoromycota</taxon>
        <taxon>Glomeromycotina</taxon>
        <taxon>Glomeromycetes</taxon>
        <taxon>Diversisporales</taxon>
        <taxon>Gigasporaceae</taxon>
        <taxon>Racocetra</taxon>
    </lineage>
</organism>
<comment type="caution">
    <text evidence="1">The sequence shown here is derived from an EMBL/GenBank/DDBJ whole genome shotgun (WGS) entry which is preliminary data.</text>
</comment>
<keyword evidence="2" id="KW-1185">Reference proteome</keyword>